<evidence type="ECO:0000256" key="7">
    <source>
        <dbReference type="ARBA" id="ARBA00022833"/>
    </source>
</evidence>
<gene>
    <name evidence="13" type="ORF">A2866_00875</name>
</gene>
<dbReference type="InterPro" id="IPR004387">
    <property type="entry name" value="Pept_M50_Zn"/>
</dbReference>
<evidence type="ECO:0000256" key="11">
    <source>
        <dbReference type="SAM" id="Phobius"/>
    </source>
</evidence>
<keyword evidence="5 11" id="KW-0812">Transmembrane</keyword>
<feature type="transmembrane region" description="Helical" evidence="11">
    <location>
        <begin position="312"/>
        <end position="333"/>
    </location>
</feature>
<feature type="domain" description="Peptidase M50" evidence="12">
    <location>
        <begin position="6"/>
        <end position="375"/>
    </location>
</feature>
<feature type="transmembrane region" description="Helical" evidence="11">
    <location>
        <begin position="363"/>
        <end position="385"/>
    </location>
</feature>
<dbReference type="GO" id="GO:0006508">
    <property type="term" value="P:proteolysis"/>
    <property type="evidence" value="ECO:0007669"/>
    <property type="project" value="UniProtKB-KW"/>
</dbReference>
<dbReference type="GO" id="GO:0004222">
    <property type="term" value="F:metalloendopeptidase activity"/>
    <property type="evidence" value="ECO:0007669"/>
    <property type="project" value="InterPro"/>
</dbReference>
<evidence type="ECO:0000313" key="14">
    <source>
        <dbReference type="Proteomes" id="UP000177026"/>
    </source>
</evidence>
<dbReference type="InterPro" id="IPR036034">
    <property type="entry name" value="PDZ_sf"/>
</dbReference>
<sequence length="389" mass="43499">MSIIIFLIILGILVLVHEFGHFIAAKKNGVLVEEFGFGFPPRLIGKKIGETIYSFNLIPFGGFVKLFGEEYKEVGTDRDLTAARKKRAFVYKPPSIKALIIVAGVLMNIILAVFLYYFTLSLNNFRSEPLPLLNNYSFRFGKQENRIVVGDISPNSPASQTKIQIGDIAMQAGAKNTGENIDWFSISRPDQFIDFVKNSQDKEIYLQLENLINGETKTIQVTPKYDQKLKRAIIGINLIEAVVITYDTPADRVFSGFLHSYNISAYNVSGLRYLFAQSFKQKSVEPIAQGSAGPIGIFKLVSELVESSGKKVVINLLNLLALLSLSLAIINMIPFPALDGGRFVMVLYEWITGRRFNAVIEKYLVVGGFLFLMVLALLVAMNDIIKIYR</sequence>
<feature type="transmembrane region" description="Helical" evidence="11">
    <location>
        <begin position="98"/>
        <end position="118"/>
    </location>
</feature>
<reference evidence="13 14" key="1">
    <citation type="journal article" date="2016" name="Nat. Commun.">
        <title>Thousands of microbial genomes shed light on interconnected biogeochemical processes in an aquifer system.</title>
        <authorList>
            <person name="Anantharaman K."/>
            <person name="Brown C.T."/>
            <person name="Hug L.A."/>
            <person name="Sharon I."/>
            <person name="Castelle C.J."/>
            <person name="Probst A.J."/>
            <person name="Thomas B.C."/>
            <person name="Singh A."/>
            <person name="Wilkins M.J."/>
            <person name="Karaoz U."/>
            <person name="Brodie E.L."/>
            <person name="Williams K.H."/>
            <person name="Hubbard S.S."/>
            <person name="Banfield J.F."/>
        </authorList>
    </citation>
    <scope>NUCLEOTIDE SEQUENCE [LARGE SCALE GENOMIC DNA]</scope>
</reference>
<evidence type="ECO:0000256" key="10">
    <source>
        <dbReference type="ARBA" id="ARBA00023136"/>
    </source>
</evidence>
<evidence type="ECO:0000256" key="2">
    <source>
        <dbReference type="ARBA" id="ARBA00004141"/>
    </source>
</evidence>
<dbReference type="Pfam" id="PF02163">
    <property type="entry name" value="Peptidase_M50"/>
    <property type="match status" value="1"/>
</dbReference>
<comment type="cofactor">
    <cofactor evidence="1">
        <name>Zn(2+)</name>
        <dbReference type="ChEBI" id="CHEBI:29105"/>
    </cofactor>
</comment>
<comment type="caution">
    <text evidence="13">The sequence shown here is derived from an EMBL/GenBank/DDBJ whole genome shotgun (WGS) entry which is preliminary data.</text>
</comment>
<dbReference type="EMBL" id="MFZI01000069">
    <property type="protein sequence ID" value="OGK18512.1"/>
    <property type="molecule type" value="Genomic_DNA"/>
</dbReference>
<proteinExistence type="inferred from homology"/>
<comment type="subcellular location">
    <subcellularLocation>
        <location evidence="2">Membrane</location>
        <topology evidence="2">Multi-pass membrane protein</topology>
    </subcellularLocation>
</comment>
<dbReference type="AlphaFoldDB" id="A0A1F7GIY0"/>
<dbReference type="InterPro" id="IPR008915">
    <property type="entry name" value="Peptidase_M50"/>
</dbReference>
<keyword evidence="7" id="KW-0862">Zinc</keyword>
<evidence type="ECO:0000256" key="1">
    <source>
        <dbReference type="ARBA" id="ARBA00001947"/>
    </source>
</evidence>
<dbReference type="Gene3D" id="2.30.42.10">
    <property type="match status" value="1"/>
</dbReference>
<keyword evidence="9" id="KW-0482">Metalloprotease</keyword>
<evidence type="ECO:0000313" key="13">
    <source>
        <dbReference type="EMBL" id="OGK18512.1"/>
    </source>
</evidence>
<evidence type="ECO:0000256" key="3">
    <source>
        <dbReference type="ARBA" id="ARBA00007931"/>
    </source>
</evidence>
<dbReference type="PANTHER" id="PTHR42837:SF2">
    <property type="entry name" value="MEMBRANE METALLOPROTEASE ARASP2, CHLOROPLASTIC-RELATED"/>
    <property type="match status" value="1"/>
</dbReference>
<dbReference type="Proteomes" id="UP000177026">
    <property type="component" value="Unassembled WGS sequence"/>
</dbReference>
<dbReference type="SUPFAM" id="SSF50156">
    <property type="entry name" value="PDZ domain-like"/>
    <property type="match status" value="1"/>
</dbReference>
<name>A0A1F7GIY0_9BACT</name>
<protein>
    <recommendedName>
        <fullName evidence="12">Peptidase M50 domain-containing protein</fullName>
    </recommendedName>
</protein>
<evidence type="ECO:0000259" key="12">
    <source>
        <dbReference type="Pfam" id="PF02163"/>
    </source>
</evidence>
<dbReference type="GO" id="GO:0016020">
    <property type="term" value="C:membrane"/>
    <property type="evidence" value="ECO:0007669"/>
    <property type="project" value="UniProtKB-SubCell"/>
</dbReference>
<evidence type="ECO:0000256" key="9">
    <source>
        <dbReference type="ARBA" id="ARBA00023049"/>
    </source>
</evidence>
<keyword evidence="10 11" id="KW-0472">Membrane</keyword>
<dbReference type="PANTHER" id="PTHR42837">
    <property type="entry name" value="REGULATOR OF SIGMA-E PROTEASE RSEP"/>
    <property type="match status" value="1"/>
</dbReference>
<evidence type="ECO:0000256" key="4">
    <source>
        <dbReference type="ARBA" id="ARBA00022670"/>
    </source>
</evidence>
<dbReference type="CDD" id="cd06163">
    <property type="entry name" value="S2P-M50_PDZ_RseP-like"/>
    <property type="match status" value="1"/>
</dbReference>
<keyword evidence="6" id="KW-0378">Hydrolase</keyword>
<evidence type="ECO:0000256" key="8">
    <source>
        <dbReference type="ARBA" id="ARBA00022989"/>
    </source>
</evidence>
<accession>A0A1F7GIY0</accession>
<keyword evidence="8 11" id="KW-1133">Transmembrane helix</keyword>
<evidence type="ECO:0000256" key="5">
    <source>
        <dbReference type="ARBA" id="ARBA00022692"/>
    </source>
</evidence>
<evidence type="ECO:0000256" key="6">
    <source>
        <dbReference type="ARBA" id="ARBA00022801"/>
    </source>
</evidence>
<keyword evidence="4" id="KW-0645">Protease</keyword>
<comment type="similarity">
    <text evidence="3">Belongs to the peptidase M50B family.</text>
</comment>
<organism evidence="13 14">
    <name type="scientific">Candidatus Roizmanbacteria bacterium RIFCSPHIGHO2_01_FULL_39_8</name>
    <dbReference type="NCBI Taxonomy" id="1802033"/>
    <lineage>
        <taxon>Bacteria</taxon>
        <taxon>Candidatus Roizmaniibacteriota</taxon>
    </lineage>
</organism>